<evidence type="ECO:0000259" key="2">
    <source>
        <dbReference type="Pfam" id="PF20157"/>
    </source>
</evidence>
<protein>
    <recommendedName>
        <fullName evidence="5">Motility associated factor glycosyltransferase family protein</fullName>
    </recommendedName>
</protein>
<dbReference type="InterPro" id="IPR002826">
    <property type="entry name" value="MptE-like"/>
</dbReference>
<accession>A0A4Q0XQ61</accession>
<evidence type="ECO:0000313" key="3">
    <source>
        <dbReference type="EMBL" id="RXJ53693.1"/>
    </source>
</evidence>
<comment type="caution">
    <text evidence="3">The sequence shown here is derived from an EMBL/GenBank/DDBJ whole genome shotgun (WGS) entry which is preliminary data.</text>
</comment>
<reference evidence="3 4" key="1">
    <citation type="submission" date="2017-10" db="EMBL/GenBank/DDBJ databases">
        <title>Genomics of the genus Arcobacter.</title>
        <authorList>
            <person name="Perez-Cataluna A."/>
            <person name="Figueras M.J."/>
        </authorList>
    </citation>
    <scope>NUCLEOTIDE SEQUENCE [LARGE SCALE GENOMIC DNA]</scope>
    <source>
        <strain evidence="3 4">CECT 8987</strain>
    </source>
</reference>
<dbReference type="OrthoDB" id="5291305at2"/>
<gene>
    <name evidence="3" type="ORF">CRV04_12745</name>
</gene>
<name>A0A4Q0XQ61_9BACT</name>
<dbReference type="AlphaFoldDB" id="A0A4Q0XQ61"/>
<dbReference type="Proteomes" id="UP000290657">
    <property type="component" value="Unassembled WGS sequence"/>
</dbReference>
<dbReference type="Pfam" id="PF01973">
    <property type="entry name" value="MptE-like"/>
    <property type="match status" value="1"/>
</dbReference>
<feature type="domain" description="6-hydroxymethylpterin diphosphokinase MptE-like" evidence="1">
    <location>
        <begin position="305"/>
        <end position="465"/>
    </location>
</feature>
<dbReference type="InterPro" id="IPR045376">
    <property type="entry name" value="Maf_N"/>
</dbReference>
<dbReference type="EMBL" id="PDKN01000015">
    <property type="protein sequence ID" value="RXJ53693.1"/>
    <property type="molecule type" value="Genomic_DNA"/>
</dbReference>
<organism evidence="3 4">
    <name type="scientific">Candidatus Marinarcus aquaticus</name>
    <dbReference type="NCBI Taxonomy" id="2044504"/>
    <lineage>
        <taxon>Bacteria</taxon>
        <taxon>Pseudomonadati</taxon>
        <taxon>Campylobacterota</taxon>
        <taxon>Epsilonproteobacteria</taxon>
        <taxon>Campylobacterales</taxon>
        <taxon>Arcobacteraceae</taxon>
        <taxon>Candidatus Marinarcus</taxon>
    </lineage>
</organism>
<sequence length="707" mass="82996">MGEFLLFALYNNSNKGNKMTTADAQQQLQEVLVNTYISNLSFLRDTDPSLYEKVISFSTMIEQNIYKERYHLEFLQDQGEFDIYDEKTNSYVYSKKPKQVNRNYINSIEFNKKGSISVFEPVLYEKQPDVYKLKINKEDIQDYRLGLLKLHQDMKPYLEILNADIQDKKKKYKYMDKFMFIGTLLGRHIPSIVNKIKSKHYFVHEPNLEIFRLSLFVLDYTTLLAHNANVFFSVMDEAHVFESKLYDYYKLNTWENHTIKFHTTDFNVGQSFESVMNAMIPAKPTLFGYNMMLYCVAKHFSKRLNHYKFLHLPLKKPLNIFENKPVLYVCAGPSLEDNIDWLKENKNRFVIVTIGAAYKKLLNEDILPDVIITLDANYEILNKLQFDEDSCKKIQDCIIFASSFTDQRILERFNHENIYLYETMITFSKNSLPLRGHSVGEMGYKILLDLGVKELYLLGTDLAVHQTKGSSHSSSASSKSKEYDLNNLISSEKTNSFSLTNELVKVRGNMLDEVYTTRVLNTSLMDYNKMSKHSWQNVYNLCHHGAYINNTIPTTIESIQSTEFQIFKNDQLTFIKQLHACIDEICIKEISKEDRLFLKEITKAQDELLLEIKQCSQKEYAHYEEFREDFISLFRHVLDIKAEFKNQTLSAITSLFFSMFNPYIDYAFNDPKVKDEKKRVNQIAKVWLEQYHTAVNDLNNYMKSTIN</sequence>
<dbReference type="PANTHER" id="PTHR41786:SF1">
    <property type="entry name" value="6-HYDROXYMETHYLPTERIN DIPHOSPHOKINASE MPTE-LIKE DOMAIN-CONTAINING PROTEIN"/>
    <property type="match status" value="1"/>
</dbReference>
<evidence type="ECO:0000313" key="4">
    <source>
        <dbReference type="Proteomes" id="UP000290657"/>
    </source>
</evidence>
<dbReference type="Pfam" id="PF20157">
    <property type="entry name" value="Maf_flag10_N"/>
    <property type="match status" value="1"/>
</dbReference>
<feature type="domain" description="Glycosyltransferase Maf N-terminal" evidence="2">
    <location>
        <begin position="36"/>
        <end position="249"/>
    </location>
</feature>
<evidence type="ECO:0000259" key="1">
    <source>
        <dbReference type="Pfam" id="PF01973"/>
    </source>
</evidence>
<evidence type="ECO:0008006" key="5">
    <source>
        <dbReference type="Google" id="ProtNLM"/>
    </source>
</evidence>
<dbReference type="PANTHER" id="PTHR41786">
    <property type="entry name" value="MOTILITY ACCESSORY FACTOR MAF"/>
    <property type="match status" value="1"/>
</dbReference>
<proteinExistence type="predicted"/>
<keyword evidence="4" id="KW-1185">Reference proteome</keyword>